<organism evidence="6 7">
    <name type="scientific">Shimia isoporae</name>
    <dbReference type="NCBI Taxonomy" id="647720"/>
    <lineage>
        <taxon>Bacteria</taxon>
        <taxon>Pseudomonadati</taxon>
        <taxon>Pseudomonadota</taxon>
        <taxon>Alphaproteobacteria</taxon>
        <taxon>Rhodobacterales</taxon>
        <taxon>Roseobacteraceae</taxon>
    </lineage>
</organism>
<dbReference type="Proteomes" id="UP000295673">
    <property type="component" value="Unassembled WGS sequence"/>
</dbReference>
<feature type="domain" description="3-hydroxyisobutyrate dehydrogenase-like NAD-binding" evidence="5">
    <location>
        <begin position="163"/>
        <end position="282"/>
    </location>
</feature>
<reference evidence="6 7" key="1">
    <citation type="submission" date="2019-03" db="EMBL/GenBank/DDBJ databases">
        <title>Genomic Encyclopedia of Archaeal and Bacterial Type Strains, Phase II (KMG-II): from individual species to whole genera.</title>
        <authorList>
            <person name="Goeker M."/>
        </authorList>
    </citation>
    <scope>NUCLEOTIDE SEQUENCE [LARGE SCALE GENOMIC DNA]</scope>
    <source>
        <strain evidence="6 7">DSM 26433</strain>
    </source>
</reference>
<comment type="caution">
    <text evidence="6">The sequence shown here is derived from an EMBL/GenBank/DDBJ whole genome shotgun (WGS) entry which is preliminary data.</text>
</comment>
<proteinExistence type="predicted"/>
<evidence type="ECO:0000313" key="7">
    <source>
        <dbReference type="Proteomes" id="UP000295673"/>
    </source>
</evidence>
<accession>A0A4R1NBT9</accession>
<dbReference type="GO" id="GO:0051287">
    <property type="term" value="F:NAD binding"/>
    <property type="evidence" value="ECO:0007669"/>
    <property type="project" value="InterPro"/>
</dbReference>
<feature type="domain" description="6-phosphogluconate dehydrogenase NADP-binding" evidence="4">
    <location>
        <begin position="6"/>
        <end position="157"/>
    </location>
</feature>
<feature type="active site" evidence="3">
    <location>
        <position position="169"/>
    </location>
</feature>
<keyword evidence="7" id="KW-1185">Reference proteome</keyword>
<dbReference type="Gene3D" id="3.40.50.720">
    <property type="entry name" value="NAD(P)-binding Rossmann-like Domain"/>
    <property type="match status" value="1"/>
</dbReference>
<evidence type="ECO:0000256" key="1">
    <source>
        <dbReference type="ARBA" id="ARBA00023002"/>
    </source>
</evidence>
<name>A0A4R1NBT9_9RHOB</name>
<dbReference type="InterPro" id="IPR008927">
    <property type="entry name" value="6-PGluconate_DH-like_C_sf"/>
</dbReference>
<dbReference type="OrthoDB" id="9812907at2"/>
<evidence type="ECO:0000256" key="2">
    <source>
        <dbReference type="ARBA" id="ARBA00023027"/>
    </source>
</evidence>
<evidence type="ECO:0000256" key="3">
    <source>
        <dbReference type="PIRSR" id="PIRSR000103-1"/>
    </source>
</evidence>
<dbReference type="InterPro" id="IPR015815">
    <property type="entry name" value="HIBADH-related"/>
</dbReference>
<keyword evidence="2" id="KW-0520">NAD</keyword>
<dbReference type="GO" id="GO:0050661">
    <property type="term" value="F:NADP binding"/>
    <property type="evidence" value="ECO:0007669"/>
    <property type="project" value="InterPro"/>
</dbReference>
<dbReference type="Pfam" id="PF14833">
    <property type="entry name" value="NAD_binding_11"/>
    <property type="match status" value="1"/>
</dbReference>
<dbReference type="Gene3D" id="1.10.1040.10">
    <property type="entry name" value="N-(1-d-carboxylethyl)-l-norvaline Dehydrogenase, domain 2"/>
    <property type="match status" value="1"/>
</dbReference>
<dbReference type="GO" id="GO:0016491">
    <property type="term" value="F:oxidoreductase activity"/>
    <property type="evidence" value="ECO:0007669"/>
    <property type="project" value="UniProtKB-KW"/>
</dbReference>
<dbReference type="InterPro" id="IPR013328">
    <property type="entry name" value="6PGD_dom2"/>
</dbReference>
<dbReference type="RefSeq" id="WP_132860495.1">
    <property type="nucleotide sequence ID" value="NZ_SMGR01000002.1"/>
</dbReference>
<protein>
    <submittedName>
        <fullName evidence="6">2-hydroxy-3-oxopropionate reductase</fullName>
    </submittedName>
</protein>
<dbReference type="PANTHER" id="PTHR43060:SF15">
    <property type="entry name" value="3-HYDROXYISOBUTYRATE DEHYDROGENASE-LIKE 1, MITOCHONDRIAL-RELATED"/>
    <property type="match status" value="1"/>
</dbReference>
<dbReference type="Pfam" id="PF03446">
    <property type="entry name" value="NAD_binding_2"/>
    <property type="match status" value="1"/>
</dbReference>
<dbReference type="InterPro" id="IPR029154">
    <property type="entry name" value="HIBADH-like_NADP-bd"/>
</dbReference>
<evidence type="ECO:0000259" key="4">
    <source>
        <dbReference type="Pfam" id="PF03446"/>
    </source>
</evidence>
<dbReference type="PIRSF" id="PIRSF000103">
    <property type="entry name" value="HIBADH"/>
    <property type="match status" value="1"/>
</dbReference>
<dbReference type="PANTHER" id="PTHR43060">
    <property type="entry name" value="3-HYDROXYISOBUTYRATE DEHYDROGENASE-LIKE 1, MITOCHONDRIAL-RELATED"/>
    <property type="match status" value="1"/>
</dbReference>
<dbReference type="SUPFAM" id="SSF51735">
    <property type="entry name" value="NAD(P)-binding Rossmann-fold domains"/>
    <property type="match status" value="1"/>
</dbReference>
<keyword evidence="1" id="KW-0560">Oxidoreductase</keyword>
<dbReference type="AlphaFoldDB" id="A0A4R1NBT9"/>
<gene>
    <name evidence="6" type="ORF">BXY66_2462</name>
</gene>
<sequence length="292" mass="30358">MELPKTALLGVGLMGRPMALNLAHGGVPLTVWNRSAGKCEGLEADGITIAPTAESAVANAEVVISMVADGAITKALVETCAPAMDRDAVWVDMSSTKPSDARDVSATLETAGIHFVDAPVSGGTKGAEAGSLAIMAGGDTGVIERIAPVLSLMGRPVRVGPTGSGQLAKLANQAIVAVTIGAVAEAMLLLEEGGADPEAVRDALKGGFADSTILQQHGARMTTRNFDPGGLSRLQLKDLNNALEEALSHSLHLPMTEQVRARFQRYIEDLSGGERDHSGLYQELRDLNGMTQ</sequence>
<evidence type="ECO:0000259" key="5">
    <source>
        <dbReference type="Pfam" id="PF14833"/>
    </source>
</evidence>
<dbReference type="InterPro" id="IPR036291">
    <property type="entry name" value="NAD(P)-bd_dom_sf"/>
</dbReference>
<evidence type="ECO:0000313" key="6">
    <source>
        <dbReference type="EMBL" id="TCL01153.1"/>
    </source>
</evidence>
<dbReference type="EMBL" id="SMGR01000002">
    <property type="protein sequence ID" value="TCL01153.1"/>
    <property type="molecule type" value="Genomic_DNA"/>
</dbReference>
<dbReference type="SUPFAM" id="SSF48179">
    <property type="entry name" value="6-phosphogluconate dehydrogenase C-terminal domain-like"/>
    <property type="match status" value="1"/>
</dbReference>
<dbReference type="InterPro" id="IPR006115">
    <property type="entry name" value="6PGDH_NADP-bd"/>
</dbReference>